<evidence type="ECO:0000256" key="1">
    <source>
        <dbReference type="SAM" id="Phobius"/>
    </source>
</evidence>
<feature type="transmembrane region" description="Helical" evidence="1">
    <location>
        <begin position="58"/>
        <end position="76"/>
    </location>
</feature>
<dbReference type="Proteomes" id="UP001157134">
    <property type="component" value="Unassembled WGS sequence"/>
</dbReference>
<keyword evidence="1" id="KW-1133">Transmembrane helix</keyword>
<proteinExistence type="predicted"/>
<evidence type="ECO:0000313" key="2">
    <source>
        <dbReference type="EMBL" id="GLX86351.1"/>
    </source>
</evidence>
<feature type="transmembrane region" description="Helical" evidence="1">
    <location>
        <begin position="21"/>
        <end position="38"/>
    </location>
</feature>
<protein>
    <recommendedName>
        <fullName evidence="4">GAF domain-containing protein</fullName>
    </recommendedName>
</protein>
<sequence length="281" mass="31857">MIVIESIKRRYRWGNRIKNTGYFLLPIIGLAIEAAGKLNAAEHPTIAKYALFAKENGIWLFGIYILLVFIGALLAWRGDDTSWELMQTYLDQMQKDVFPDHQDEIKDKHRVTLFKYSKWSFKRYTLNRKVLSGCWSERLWIWSGWLKPVLRSGKTSKQTNTVFSAPDNGMKAEGIAGKCWASAATVPALQLVKIVSSSSARNKQKYANDTGMPLWLVQKYLDEKKPLSISILAYYITTGSGKPWGVLVIDSQEHNSINMLAAENAIRAITEPLGLLLEQVK</sequence>
<name>A0ABQ6HE24_9GAMM</name>
<accession>A0ABQ6HE24</accession>
<evidence type="ECO:0008006" key="4">
    <source>
        <dbReference type="Google" id="ProtNLM"/>
    </source>
</evidence>
<dbReference type="EMBL" id="BSSV01000006">
    <property type="protein sequence ID" value="GLX86351.1"/>
    <property type="molecule type" value="Genomic_DNA"/>
</dbReference>
<dbReference type="RefSeq" id="WP_284299321.1">
    <property type="nucleotide sequence ID" value="NZ_BSSV01000006.1"/>
</dbReference>
<reference evidence="2 3" key="1">
    <citation type="submission" date="2023-03" db="EMBL/GenBank/DDBJ databases">
        <title>Thalassotalea loyana LMG 22536T draft genome sequence.</title>
        <authorList>
            <person name="Sawabe T."/>
        </authorList>
    </citation>
    <scope>NUCLEOTIDE SEQUENCE [LARGE SCALE GENOMIC DNA]</scope>
    <source>
        <strain evidence="2 3">LMG 22536</strain>
    </source>
</reference>
<keyword evidence="1" id="KW-0812">Transmembrane</keyword>
<comment type="caution">
    <text evidence="2">The sequence shown here is derived from an EMBL/GenBank/DDBJ whole genome shotgun (WGS) entry which is preliminary data.</text>
</comment>
<evidence type="ECO:0000313" key="3">
    <source>
        <dbReference type="Proteomes" id="UP001157134"/>
    </source>
</evidence>
<keyword evidence="3" id="KW-1185">Reference proteome</keyword>
<keyword evidence="1" id="KW-0472">Membrane</keyword>
<gene>
    <name evidence="2" type="ORF">tloyanaT_26040</name>
</gene>
<organism evidence="2 3">
    <name type="scientific">Thalassotalea loyana</name>
    <dbReference type="NCBI Taxonomy" id="280483"/>
    <lineage>
        <taxon>Bacteria</taxon>
        <taxon>Pseudomonadati</taxon>
        <taxon>Pseudomonadota</taxon>
        <taxon>Gammaproteobacteria</taxon>
        <taxon>Alteromonadales</taxon>
        <taxon>Colwelliaceae</taxon>
        <taxon>Thalassotalea</taxon>
    </lineage>
</organism>